<feature type="chain" id="PRO_5001462390" description="DUF2502 domain-containing protein" evidence="2">
    <location>
        <begin position="20"/>
        <end position="98"/>
    </location>
</feature>
<evidence type="ECO:0008006" key="5">
    <source>
        <dbReference type="Google" id="ProtNLM"/>
    </source>
</evidence>
<dbReference type="InterPro" id="IPR019638">
    <property type="entry name" value="DUF2502"/>
</dbReference>
<keyword evidence="4" id="KW-1185">Reference proteome</keyword>
<keyword evidence="2" id="KW-0732">Signal</keyword>
<sequence length="98" mass="10730">MRKTLCCLILAALPSVAPAADVQVNVGSVEIQAGGTSIRFGDRDRRGYYWDGKQWRDPVYWQKYHGQGKAQGQGKGVHCPPGQAKKGNCSPPQATPYR</sequence>
<evidence type="ECO:0000313" key="3">
    <source>
        <dbReference type="EMBL" id="EXI64077.1"/>
    </source>
</evidence>
<reference evidence="3" key="1">
    <citation type="submission" date="2014-02" db="EMBL/GenBank/DDBJ databases">
        <title>Expanding our view of genomic diversity in Candidatus Accumulibacter clades.</title>
        <authorList>
            <person name="Skennerton C.T."/>
            <person name="Barr J.J."/>
            <person name="Slater F.R."/>
            <person name="Bond P.L."/>
            <person name="Tyson G.W."/>
        </authorList>
    </citation>
    <scope>NUCLEOTIDE SEQUENCE [LARGE SCALE GENOMIC DNA]</scope>
</reference>
<organism evidence="3 4">
    <name type="scientific">Candidatus Accumulibacter adjunctus</name>
    <dbReference type="NCBI Taxonomy" id="1454001"/>
    <lineage>
        <taxon>Bacteria</taxon>
        <taxon>Pseudomonadati</taxon>
        <taxon>Pseudomonadota</taxon>
        <taxon>Betaproteobacteria</taxon>
        <taxon>Candidatus Accumulibacter</taxon>
    </lineage>
</organism>
<protein>
    <recommendedName>
        <fullName evidence="5">DUF2502 domain-containing protein</fullName>
    </recommendedName>
</protein>
<accession>A0A011NHS1</accession>
<dbReference type="Pfam" id="PF10697">
    <property type="entry name" value="DUF2502"/>
    <property type="match status" value="1"/>
</dbReference>
<feature type="signal peptide" evidence="2">
    <location>
        <begin position="1"/>
        <end position="19"/>
    </location>
</feature>
<dbReference type="PATRIC" id="fig|1454001.3.peg.3844"/>
<proteinExistence type="predicted"/>
<dbReference type="Proteomes" id="UP000020218">
    <property type="component" value="Unassembled WGS sequence"/>
</dbReference>
<dbReference type="AlphaFoldDB" id="A0A011NHS1"/>
<evidence type="ECO:0000256" key="2">
    <source>
        <dbReference type="SAM" id="SignalP"/>
    </source>
</evidence>
<dbReference type="EMBL" id="JFAX01000042">
    <property type="protein sequence ID" value="EXI64077.1"/>
    <property type="molecule type" value="Genomic_DNA"/>
</dbReference>
<comment type="caution">
    <text evidence="3">The sequence shown here is derived from an EMBL/GenBank/DDBJ whole genome shotgun (WGS) entry which is preliminary data.</text>
</comment>
<evidence type="ECO:0000256" key="1">
    <source>
        <dbReference type="SAM" id="MobiDB-lite"/>
    </source>
</evidence>
<evidence type="ECO:0000313" key="4">
    <source>
        <dbReference type="Proteomes" id="UP000020218"/>
    </source>
</evidence>
<feature type="region of interest" description="Disordered" evidence="1">
    <location>
        <begin position="66"/>
        <end position="98"/>
    </location>
</feature>
<name>A0A011NHS1_9PROT</name>
<gene>
    <name evidence="3" type="ORF">AW08_03820</name>
</gene>